<dbReference type="Gene3D" id="1.25.40.10">
    <property type="entry name" value="Tetratricopeptide repeat domain"/>
    <property type="match status" value="1"/>
</dbReference>
<proteinExistence type="predicted"/>
<feature type="transmembrane region" description="Helical" evidence="1">
    <location>
        <begin position="64"/>
        <end position="84"/>
    </location>
</feature>
<dbReference type="SUPFAM" id="SSF48452">
    <property type="entry name" value="TPR-like"/>
    <property type="match status" value="1"/>
</dbReference>
<accession>A0ABW5AWJ3</accession>
<evidence type="ECO:0000313" key="2">
    <source>
        <dbReference type="EMBL" id="MFD2187348.1"/>
    </source>
</evidence>
<dbReference type="Proteomes" id="UP001597344">
    <property type="component" value="Unassembled WGS sequence"/>
</dbReference>
<keyword evidence="1" id="KW-0472">Membrane</keyword>
<keyword evidence="3" id="KW-1185">Reference proteome</keyword>
<dbReference type="EMBL" id="JBHUHY010000011">
    <property type="protein sequence ID" value="MFD2187348.1"/>
    <property type="molecule type" value="Genomic_DNA"/>
</dbReference>
<organism evidence="2 3">
    <name type="scientific">Aquimarina celericrescens</name>
    <dbReference type="NCBI Taxonomy" id="1964542"/>
    <lineage>
        <taxon>Bacteria</taxon>
        <taxon>Pseudomonadati</taxon>
        <taxon>Bacteroidota</taxon>
        <taxon>Flavobacteriia</taxon>
        <taxon>Flavobacteriales</taxon>
        <taxon>Flavobacteriaceae</taxon>
        <taxon>Aquimarina</taxon>
    </lineage>
</organism>
<gene>
    <name evidence="2" type="ORF">ACFSJT_11165</name>
</gene>
<keyword evidence="1" id="KW-1133">Transmembrane helix</keyword>
<dbReference type="InterPro" id="IPR011990">
    <property type="entry name" value="TPR-like_helical_dom_sf"/>
</dbReference>
<keyword evidence="1" id="KW-0812">Transmembrane</keyword>
<evidence type="ECO:0000313" key="3">
    <source>
        <dbReference type="Proteomes" id="UP001597344"/>
    </source>
</evidence>
<reference evidence="3" key="1">
    <citation type="journal article" date="2019" name="Int. J. Syst. Evol. Microbiol.">
        <title>The Global Catalogue of Microorganisms (GCM) 10K type strain sequencing project: providing services to taxonomists for standard genome sequencing and annotation.</title>
        <authorList>
            <consortium name="The Broad Institute Genomics Platform"/>
            <consortium name="The Broad Institute Genome Sequencing Center for Infectious Disease"/>
            <person name="Wu L."/>
            <person name="Ma J."/>
        </authorList>
    </citation>
    <scope>NUCLEOTIDE SEQUENCE [LARGE SCALE GENOMIC DNA]</scope>
    <source>
        <strain evidence="3">DT92</strain>
    </source>
</reference>
<protein>
    <submittedName>
        <fullName evidence="2">Tol-pal system YbgF family protein</fullName>
    </submittedName>
</protein>
<sequence length="225" mass="26383">MKNKLEKLVSGTLSETEEDSLLQEIIRKKQDRALRNRWEQELENKHGIKKVEDYGVRVISYKKYVSAFVTVAACFAIFFGIRFFNQESTAETLAINYLHDQEILHAGSYKGAAKEDTFRFEAMKAFNSNEYEESIINYNKLDHKTEEDTYYLSLAYLLGGQYNEAALNFEKLSVYSKDYEQEINWYLALSYLLNGQNDKAKLRLRKINDNEWNYNKALKLLNSLN</sequence>
<name>A0ABW5AWJ3_9FLAO</name>
<evidence type="ECO:0000256" key="1">
    <source>
        <dbReference type="SAM" id="Phobius"/>
    </source>
</evidence>
<dbReference type="RefSeq" id="WP_378320343.1">
    <property type="nucleotide sequence ID" value="NZ_JBHUHY010000011.1"/>
</dbReference>
<comment type="caution">
    <text evidence="2">The sequence shown here is derived from an EMBL/GenBank/DDBJ whole genome shotgun (WGS) entry which is preliminary data.</text>
</comment>